<evidence type="ECO:0000256" key="1">
    <source>
        <dbReference type="ARBA" id="ARBA00008950"/>
    </source>
</evidence>
<dbReference type="InterPro" id="IPR024654">
    <property type="entry name" value="Calcineurin-like_PHP_lpxH"/>
</dbReference>
<dbReference type="AlphaFoldDB" id="A0A7G1G506"/>
<comment type="cofactor">
    <cofactor evidence="2">
        <name>a divalent metal cation</name>
        <dbReference type="ChEBI" id="CHEBI:60240"/>
    </cofactor>
</comment>
<dbReference type="EC" id="3.1.4.-" evidence="2"/>
<dbReference type="GO" id="GO:0016787">
    <property type="term" value="F:hydrolase activity"/>
    <property type="evidence" value="ECO:0007669"/>
    <property type="project" value="UniProtKB-UniRule"/>
</dbReference>
<dbReference type="InterPro" id="IPR029052">
    <property type="entry name" value="Metallo-depent_PP-like"/>
</dbReference>
<dbReference type="Pfam" id="PF12850">
    <property type="entry name" value="Metallophos_2"/>
    <property type="match status" value="1"/>
</dbReference>
<proteinExistence type="inferred from homology"/>
<organism evidence="4 5">
    <name type="scientific">Tepiditoga spiralis</name>
    <dbReference type="NCBI Taxonomy" id="2108365"/>
    <lineage>
        <taxon>Bacteria</taxon>
        <taxon>Thermotogati</taxon>
        <taxon>Thermotogota</taxon>
        <taxon>Thermotogae</taxon>
        <taxon>Petrotogales</taxon>
        <taxon>Petrotogaceae</taxon>
        <taxon>Tepiditoga</taxon>
    </lineage>
</organism>
<dbReference type="RefSeq" id="WP_190615448.1">
    <property type="nucleotide sequence ID" value="NZ_AP018712.1"/>
</dbReference>
<sequence length="186" mass="21166">MILGIMSDTHGSLSYFNKALKVLNKVDRYIHLGDFLYHGPRNPLPDGYNPKELAKELKKLKYSYVTGNCDAQIDNYVLDLPEVKPYSMESYENFKILMTHGFTPTIEEAIELANKNNCDILIHGHTHISKIEKRNNLIIFNPGSTALPKENTPNSVGKITINNNTMILELIDLETGNIYKRKEISK</sequence>
<dbReference type="InterPro" id="IPR041802">
    <property type="entry name" value="MPP_YfcE"/>
</dbReference>
<dbReference type="InterPro" id="IPR000979">
    <property type="entry name" value="Phosphodiesterase_MJ0936/Vps29"/>
</dbReference>
<evidence type="ECO:0000259" key="3">
    <source>
        <dbReference type="Pfam" id="PF12850"/>
    </source>
</evidence>
<evidence type="ECO:0000313" key="4">
    <source>
        <dbReference type="EMBL" id="BBE30336.1"/>
    </source>
</evidence>
<dbReference type="SUPFAM" id="SSF56300">
    <property type="entry name" value="Metallo-dependent phosphatases"/>
    <property type="match status" value="1"/>
</dbReference>
<dbReference type="PANTHER" id="PTHR11124">
    <property type="entry name" value="VACUOLAR SORTING PROTEIN VPS29"/>
    <property type="match status" value="1"/>
</dbReference>
<accession>A0A7G1G506</accession>
<dbReference type="InParanoid" id="A0A7G1G506"/>
<keyword evidence="5" id="KW-1185">Reference proteome</keyword>
<dbReference type="CDD" id="cd00841">
    <property type="entry name" value="MPP_YfcE"/>
    <property type="match status" value="1"/>
</dbReference>
<comment type="similarity">
    <text evidence="1 2">Belongs to the metallophosphoesterase superfamily. YfcE family.</text>
</comment>
<evidence type="ECO:0000313" key="5">
    <source>
        <dbReference type="Proteomes" id="UP000516361"/>
    </source>
</evidence>
<dbReference type="NCBIfam" id="TIGR00040">
    <property type="entry name" value="yfcE"/>
    <property type="match status" value="1"/>
</dbReference>
<reference evidence="4 5" key="1">
    <citation type="submission" date="2018-06" db="EMBL/GenBank/DDBJ databases">
        <title>Genome sequencing of Oceanotoga sp. sy52.</title>
        <authorList>
            <person name="Mori K."/>
        </authorList>
    </citation>
    <scope>NUCLEOTIDE SEQUENCE [LARGE SCALE GENOMIC DNA]</scope>
    <source>
        <strain evidence="5">sy52</strain>
    </source>
</reference>
<dbReference type="EMBL" id="AP018712">
    <property type="protein sequence ID" value="BBE30336.1"/>
    <property type="molecule type" value="Genomic_DNA"/>
</dbReference>
<dbReference type="GO" id="GO:0046872">
    <property type="term" value="F:metal ion binding"/>
    <property type="evidence" value="ECO:0007669"/>
    <property type="project" value="UniProtKB-KW"/>
</dbReference>
<dbReference type="NCBIfam" id="NF006988">
    <property type="entry name" value="PRK09453.1"/>
    <property type="match status" value="1"/>
</dbReference>
<dbReference type="KEGG" id="ocy:OSSY52_04770"/>
<keyword evidence="2" id="KW-0479">Metal-binding</keyword>
<protein>
    <recommendedName>
        <fullName evidence="2">Phosphoesterase</fullName>
        <ecNumber evidence="2">3.1.4.-</ecNumber>
    </recommendedName>
</protein>
<dbReference type="Proteomes" id="UP000516361">
    <property type="component" value="Chromosome"/>
</dbReference>
<name>A0A7G1G506_9BACT</name>
<dbReference type="Gene3D" id="3.60.21.10">
    <property type="match status" value="1"/>
</dbReference>
<dbReference type="FunCoup" id="A0A7G1G506">
    <property type="interactions" value="1"/>
</dbReference>
<evidence type="ECO:0000256" key="2">
    <source>
        <dbReference type="RuleBase" id="RU362039"/>
    </source>
</evidence>
<feature type="domain" description="Calcineurin-like phosphoesterase" evidence="3">
    <location>
        <begin position="1"/>
        <end position="163"/>
    </location>
</feature>
<gene>
    <name evidence="4" type="ORF">OSSY52_04770</name>
</gene>